<evidence type="ECO:0000313" key="2">
    <source>
        <dbReference type="EMBL" id="ETO14943.1"/>
    </source>
</evidence>
<dbReference type="Proteomes" id="UP000023152">
    <property type="component" value="Unassembled WGS sequence"/>
</dbReference>
<accession>X6MLR8</accession>
<sequence length="480" mass="56058">MFHWQNIKAMLGAIKALQERVLSLTEEAQQNKIAYESQIDKLSTTIQQMKEKYADAKQKLKTMTAHNNRMHYFFGPKSSTIEMEVDNLSIKAEKKKMVEDMQRLENTDQMKLHPFFFFLEGAGGFNKCWCENKRTQELKTQLEYLQNDLRTKADVEKRLHKLQTKNQQLQIELDATKEELKQQKTLRKSLLKRNEKSDNLLNVLMSENDNLHNEMLTLKETTVKSSGVLKDISNRTVKERKNQTKTLKKKRQYSTKKIHQVPNPVLVFDASIPFTGEESSRSNCSPCLKKSKSIANLRFSSTVCVFVLFLTTGSISSPIYRYLSTIVCLLLKPTTSLRKAKQAYEFHKNRNLNFFNYKKPNYTMLFTEITHITSKPLLIVVHDVLSEIIQYSWFFCPKKSTLLNLTKKKVEILEFFSIQKFDLNRKKDIKNTTQKGTVLRRQKFKICIVKLYTCVHGFGKICDDKCTYQIRNENGQPYTA</sequence>
<dbReference type="EMBL" id="ASPP01019630">
    <property type="protein sequence ID" value="ETO14943.1"/>
    <property type="molecule type" value="Genomic_DNA"/>
</dbReference>
<feature type="coiled-coil region" evidence="1">
    <location>
        <begin position="145"/>
        <end position="221"/>
    </location>
</feature>
<proteinExistence type="predicted"/>
<evidence type="ECO:0000313" key="3">
    <source>
        <dbReference type="Proteomes" id="UP000023152"/>
    </source>
</evidence>
<name>X6MLR8_RETFI</name>
<protein>
    <submittedName>
        <fullName evidence="2">Uncharacterized protein</fullName>
    </submittedName>
</protein>
<comment type="caution">
    <text evidence="2">The sequence shown here is derived from an EMBL/GenBank/DDBJ whole genome shotgun (WGS) entry which is preliminary data.</text>
</comment>
<feature type="coiled-coil region" evidence="1">
    <location>
        <begin position="7"/>
        <end position="107"/>
    </location>
</feature>
<reference evidence="2 3" key="1">
    <citation type="journal article" date="2013" name="Curr. Biol.">
        <title>The Genome of the Foraminiferan Reticulomyxa filosa.</title>
        <authorList>
            <person name="Glockner G."/>
            <person name="Hulsmann N."/>
            <person name="Schleicher M."/>
            <person name="Noegel A.A."/>
            <person name="Eichinger L."/>
            <person name="Gallinger C."/>
            <person name="Pawlowski J."/>
            <person name="Sierra R."/>
            <person name="Euteneuer U."/>
            <person name="Pillet L."/>
            <person name="Moustafa A."/>
            <person name="Platzer M."/>
            <person name="Groth M."/>
            <person name="Szafranski K."/>
            <person name="Schliwa M."/>
        </authorList>
    </citation>
    <scope>NUCLEOTIDE SEQUENCE [LARGE SCALE GENOMIC DNA]</scope>
</reference>
<dbReference type="AlphaFoldDB" id="X6MLR8"/>
<keyword evidence="3" id="KW-1185">Reference proteome</keyword>
<organism evidence="2 3">
    <name type="scientific">Reticulomyxa filosa</name>
    <dbReference type="NCBI Taxonomy" id="46433"/>
    <lineage>
        <taxon>Eukaryota</taxon>
        <taxon>Sar</taxon>
        <taxon>Rhizaria</taxon>
        <taxon>Retaria</taxon>
        <taxon>Foraminifera</taxon>
        <taxon>Monothalamids</taxon>
        <taxon>Reticulomyxidae</taxon>
        <taxon>Reticulomyxa</taxon>
    </lineage>
</organism>
<keyword evidence="1" id="KW-0175">Coiled coil</keyword>
<gene>
    <name evidence="2" type="ORF">RFI_22423</name>
</gene>
<evidence type="ECO:0000256" key="1">
    <source>
        <dbReference type="SAM" id="Coils"/>
    </source>
</evidence>